<reference evidence="2" key="1">
    <citation type="submission" date="2019-04" db="EMBL/GenBank/DDBJ databases">
        <title>Evolution of Biomass-Degrading Anaerobic Consortia Revealed by Metagenomics.</title>
        <authorList>
            <person name="Peng X."/>
        </authorList>
    </citation>
    <scope>NUCLEOTIDE SEQUENCE</scope>
    <source>
        <strain evidence="2">SIG141</strain>
    </source>
</reference>
<dbReference type="EMBL" id="SUYD01000002">
    <property type="protein sequence ID" value="MBE6265224.1"/>
    <property type="molecule type" value="Genomic_DNA"/>
</dbReference>
<gene>
    <name evidence="2" type="ORF">E7102_01935</name>
</gene>
<accession>A0A928BR62</accession>
<sequence length="135" mass="15953">MGKQKIDIEYPLATKSPAIIWEQISSAHGLERWFADHVNEEEEGILKFTWGEPWTEQDIRQAHVIESVKFDHIRLKWDYEDDDDEESYFEMRIEKSDLTNNLNLLITDFADDDDVDGLKILWESMLDRLHRASGL</sequence>
<organism evidence="2 3">
    <name type="scientific">Xylanibacter ruminicola</name>
    <name type="common">Prevotella ruminicola</name>
    <dbReference type="NCBI Taxonomy" id="839"/>
    <lineage>
        <taxon>Bacteria</taxon>
        <taxon>Pseudomonadati</taxon>
        <taxon>Bacteroidota</taxon>
        <taxon>Bacteroidia</taxon>
        <taxon>Bacteroidales</taxon>
        <taxon>Prevotellaceae</taxon>
        <taxon>Xylanibacter</taxon>
    </lineage>
</organism>
<dbReference type="SUPFAM" id="SSF55961">
    <property type="entry name" value="Bet v1-like"/>
    <property type="match status" value="1"/>
</dbReference>
<evidence type="ECO:0000313" key="3">
    <source>
        <dbReference type="Proteomes" id="UP000763088"/>
    </source>
</evidence>
<dbReference type="Pfam" id="PF19569">
    <property type="entry name" value="START_2"/>
    <property type="match status" value="1"/>
</dbReference>
<dbReference type="AlphaFoldDB" id="A0A928BR62"/>
<evidence type="ECO:0000313" key="2">
    <source>
        <dbReference type="EMBL" id="MBE6265224.1"/>
    </source>
</evidence>
<dbReference type="Gene3D" id="3.30.530.20">
    <property type="match status" value="1"/>
</dbReference>
<dbReference type="InterPro" id="IPR045736">
    <property type="entry name" value="START_2"/>
</dbReference>
<comment type="caution">
    <text evidence="2">The sequence shown here is derived from an EMBL/GenBank/DDBJ whole genome shotgun (WGS) entry which is preliminary data.</text>
</comment>
<feature type="domain" description="START-like" evidence="1">
    <location>
        <begin position="3"/>
        <end position="131"/>
    </location>
</feature>
<protein>
    <recommendedName>
        <fullName evidence="1">START-like domain-containing protein</fullName>
    </recommendedName>
</protein>
<proteinExistence type="predicted"/>
<dbReference type="Proteomes" id="UP000763088">
    <property type="component" value="Unassembled WGS sequence"/>
</dbReference>
<name>A0A928BR62_XYLRU</name>
<dbReference type="InterPro" id="IPR023393">
    <property type="entry name" value="START-like_dom_sf"/>
</dbReference>
<evidence type="ECO:0000259" key="1">
    <source>
        <dbReference type="Pfam" id="PF19569"/>
    </source>
</evidence>